<dbReference type="InterPro" id="IPR002110">
    <property type="entry name" value="Ankyrin_rpt"/>
</dbReference>
<sequence length="323" mass="36483">MSTKFIKYNVIDTSLDRFCTGGYLIEILSVNDLKNIHNNSNNNNISSYINAYRFIRGISNEINKSENRITLHKSNNNPINVFDLGFSITNMHMNPNMNNNINPNISTRHTFPGAHGSSSALKRSNPLITILHDTLENNNNNGNTKSDSTKTGGLALTMNYFIKLISNSKIDEMREILEQDKQQNIYINMCDEDNDSLLHFSVFANNYEITKLLLKYSIDANKRDNDGQTALFRVVFGDNDKIIGLLLEYGAMIDIIDSDGNTALHIAVSTKNYLMIKSLLEYGAKTNIANKEHLLPIDYAVIKKDNIISVDQSIIDLFNKFAK</sequence>
<evidence type="ECO:0000256" key="1">
    <source>
        <dbReference type="ARBA" id="ARBA00022737"/>
    </source>
</evidence>
<dbReference type="SUPFAM" id="SSF48403">
    <property type="entry name" value="Ankyrin repeat"/>
    <property type="match status" value="1"/>
</dbReference>
<name>A0A3G4ZQH2_9VIRU</name>
<evidence type="ECO:0000256" key="2">
    <source>
        <dbReference type="ARBA" id="ARBA00023043"/>
    </source>
</evidence>
<dbReference type="Gene3D" id="1.25.40.20">
    <property type="entry name" value="Ankyrin repeat-containing domain"/>
    <property type="match status" value="2"/>
</dbReference>
<dbReference type="InterPro" id="IPR036770">
    <property type="entry name" value="Ankyrin_rpt-contain_sf"/>
</dbReference>
<dbReference type="SMART" id="SM00248">
    <property type="entry name" value="ANK"/>
    <property type="match status" value="3"/>
</dbReference>
<protein>
    <submittedName>
        <fullName evidence="3">Uncharacterized protein</fullName>
    </submittedName>
</protein>
<dbReference type="PROSITE" id="PS50297">
    <property type="entry name" value="ANK_REP_REGION"/>
    <property type="match status" value="2"/>
</dbReference>
<evidence type="ECO:0000313" key="3">
    <source>
        <dbReference type="EMBL" id="AYV75689.1"/>
    </source>
</evidence>
<keyword evidence="1" id="KW-0677">Repeat</keyword>
<dbReference type="PANTHER" id="PTHR24198">
    <property type="entry name" value="ANKYRIN REPEAT AND PROTEIN KINASE DOMAIN-CONTAINING PROTEIN"/>
    <property type="match status" value="1"/>
</dbReference>
<keyword evidence="2" id="KW-0040">ANK repeat</keyword>
<reference evidence="3" key="1">
    <citation type="submission" date="2018-10" db="EMBL/GenBank/DDBJ databases">
        <title>Hidden diversity of soil giant viruses.</title>
        <authorList>
            <person name="Schulz F."/>
            <person name="Alteio L."/>
            <person name="Goudeau D."/>
            <person name="Ryan E.M."/>
            <person name="Malmstrom R.R."/>
            <person name="Blanchard J."/>
            <person name="Woyke T."/>
        </authorList>
    </citation>
    <scope>NUCLEOTIDE SEQUENCE</scope>
    <source>
        <strain evidence="3">TEV1</strain>
    </source>
</reference>
<dbReference type="EMBL" id="MK071980">
    <property type="protein sequence ID" value="AYV75689.1"/>
    <property type="molecule type" value="Genomic_DNA"/>
</dbReference>
<proteinExistence type="predicted"/>
<dbReference type="PROSITE" id="PS50088">
    <property type="entry name" value="ANK_REPEAT"/>
    <property type="match status" value="3"/>
</dbReference>
<accession>A0A3G4ZQH2</accession>
<dbReference type="Pfam" id="PF12796">
    <property type="entry name" value="Ank_2"/>
    <property type="match status" value="1"/>
</dbReference>
<gene>
    <name evidence="3" type="ORF">Terrestrivirus2_197</name>
</gene>
<organism evidence="3">
    <name type="scientific">Terrestrivirus sp</name>
    <dbReference type="NCBI Taxonomy" id="2487775"/>
    <lineage>
        <taxon>Viruses</taxon>
        <taxon>Varidnaviria</taxon>
        <taxon>Bamfordvirae</taxon>
        <taxon>Nucleocytoviricota</taxon>
        <taxon>Megaviricetes</taxon>
        <taxon>Imitervirales</taxon>
        <taxon>Mimiviridae</taxon>
        <taxon>Klosneuvirinae</taxon>
    </lineage>
</organism>
<dbReference type="PANTHER" id="PTHR24198:SF165">
    <property type="entry name" value="ANKYRIN REPEAT-CONTAINING PROTEIN-RELATED"/>
    <property type="match status" value="1"/>
</dbReference>